<dbReference type="InterPro" id="IPR024747">
    <property type="entry name" value="Pyridox_Oxase-rel"/>
</dbReference>
<dbReference type="AlphaFoldDB" id="A0A6B0SDZ1"/>
<dbReference type="InterPro" id="IPR012349">
    <property type="entry name" value="Split_barrel_FMN-bd"/>
</dbReference>
<dbReference type="Gene3D" id="2.30.110.10">
    <property type="entry name" value="Electron Transport, Fmn-binding Protein, Chain A"/>
    <property type="match status" value="1"/>
</dbReference>
<feature type="compositionally biased region" description="Basic and acidic residues" evidence="1">
    <location>
        <begin position="130"/>
        <end position="141"/>
    </location>
</feature>
<reference evidence="2 3" key="1">
    <citation type="submission" date="2019-12" db="EMBL/GenBank/DDBJ databases">
        <title>Isolation and characterization of three novel carbon monoxide-oxidizing members of Halobacteria from salione crusts and soils.</title>
        <authorList>
            <person name="Myers M.R."/>
            <person name="King G.M."/>
        </authorList>
    </citation>
    <scope>NUCLEOTIDE SEQUENCE [LARGE SCALE GENOMIC DNA]</scope>
    <source>
        <strain evidence="2 3">PCN9</strain>
    </source>
</reference>
<protein>
    <submittedName>
        <fullName evidence="2">Pyridoxamine 5'-phosphate oxidase family protein</fullName>
    </submittedName>
</protein>
<evidence type="ECO:0000313" key="2">
    <source>
        <dbReference type="EMBL" id="MXR19914.1"/>
    </source>
</evidence>
<organism evidence="2 3">
    <name type="scientific">Halobacterium bonnevillei</name>
    <dbReference type="NCBI Taxonomy" id="2692200"/>
    <lineage>
        <taxon>Archaea</taxon>
        <taxon>Methanobacteriati</taxon>
        <taxon>Methanobacteriota</taxon>
        <taxon>Stenosarchaea group</taxon>
        <taxon>Halobacteria</taxon>
        <taxon>Halobacteriales</taxon>
        <taxon>Halobacteriaceae</taxon>
        <taxon>Halobacterium</taxon>
    </lineage>
</organism>
<evidence type="ECO:0000256" key="1">
    <source>
        <dbReference type="SAM" id="MobiDB-lite"/>
    </source>
</evidence>
<dbReference type="SUPFAM" id="SSF50475">
    <property type="entry name" value="FMN-binding split barrel"/>
    <property type="match status" value="1"/>
</dbReference>
<proteinExistence type="predicted"/>
<sequence>MDVSEEAKRNLRGVPMNESERDAFLREQGQGVLSLASDNDAYALPVSFGYDGGDLYFILLRFGEDSTKLDYAASTETATFSTFEYDDEHHWRSVNVRGSIERVPDDETDDVDDIMFDNAEFASLYPHGEPITDHPRYRLIPEETTGQKGQGHE</sequence>
<comment type="caution">
    <text evidence="2">The sequence shown here is derived from an EMBL/GenBank/DDBJ whole genome shotgun (WGS) entry which is preliminary data.</text>
</comment>
<gene>
    <name evidence="2" type="ORF">GRX66_04610</name>
</gene>
<accession>A0A6B0SDZ1</accession>
<dbReference type="EMBL" id="WUUU01000020">
    <property type="protein sequence ID" value="MXR19914.1"/>
    <property type="molecule type" value="Genomic_DNA"/>
</dbReference>
<evidence type="ECO:0000313" key="3">
    <source>
        <dbReference type="Proteomes" id="UP000471521"/>
    </source>
</evidence>
<dbReference type="RefSeq" id="WP_159525482.1">
    <property type="nucleotide sequence ID" value="NZ_WUUU01000020.1"/>
</dbReference>
<name>A0A6B0SDZ1_9EURY</name>
<dbReference type="Proteomes" id="UP000471521">
    <property type="component" value="Unassembled WGS sequence"/>
</dbReference>
<keyword evidence="3" id="KW-1185">Reference proteome</keyword>
<dbReference type="OrthoDB" id="288110at2157"/>
<feature type="region of interest" description="Disordered" evidence="1">
    <location>
        <begin position="127"/>
        <end position="153"/>
    </location>
</feature>
<dbReference type="Pfam" id="PF12900">
    <property type="entry name" value="Pyridox_ox_2"/>
    <property type="match status" value="1"/>
</dbReference>